<dbReference type="CDD" id="cd09680">
    <property type="entry name" value="Cas10_III"/>
    <property type="match status" value="1"/>
</dbReference>
<evidence type="ECO:0000256" key="4">
    <source>
        <dbReference type="ARBA" id="ARBA00022679"/>
    </source>
</evidence>
<reference evidence="15" key="1">
    <citation type="journal article" date="2016" name="Front. Microbiol.">
        <title>The complete genome sequence of hyperthermophile Dictyoglomus turgidum DSM 6724 reveals a specialized carbohydrate fermentor.</title>
        <authorList>
            <person name="Brumm P.J."/>
            <person name="Gowda K."/>
            <person name="Robb F.T."/>
            <person name="Mead D.A."/>
        </authorList>
    </citation>
    <scope>NUCLEOTIDE SEQUENCE [LARGE SCALE GENOMIC DNA]</scope>
    <source>
        <strain evidence="15">DSM 6724 / Z-1310</strain>
    </source>
</reference>
<dbReference type="InterPro" id="IPR000160">
    <property type="entry name" value="GGDEF_dom"/>
</dbReference>
<dbReference type="InterPro" id="IPR054767">
    <property type="entry name" value="Cas10-Cmr2_palm2"/>
</dbReference>
<dbReference type="OrthoDB" id="9768769at2"/>
<dbReference type="STRING" id="515635.Dtur_0612"/>
<evidence type="ECO:0000256" key="5">
    <source>
        <dbReference type="ARBA" id="ARBA00022722"/>
    </source>
</evidence>
<proteinExistence type="inferred from homology"/>
<dbReference type="EnsemblBacteria" id="ACK41900">
    <property type="protein sequence ID" value="ACK41900"/>
    <property type="gene ID" value="Dtur_0612"/>
</dbReference>
<dbReference type="KEGG" id="dtu:Dtur_0612"/>
<evidence type="ECO:0000256" key="9">
    <source>
        <dbReference type="ARBA" id="ARBA00022839"/>
    </source>
</evidence>
<evidence type="ECO:0000256" key="8">
    <source>
        <dbReference type="ARBA" id="ARBA00022801"/>
    </source>
</evidence>
<evidence type="ECO:0000313" key="15">
    <source>
        <dbReference type="Proteomes" id="UP000007719"/>
    </source>
</evidence>
<gene>
    <name evidence="14" type="ordered locus">Dtur_0612</name>
</gene>
<keyword evidence="9" id="KW-0269">Exonuclease</keyword>
<dbReference type="Pfam" id="PF18211">
    <property type="entry name" value="Csm1_B"/>
    <property type="match status" value="1"/>
</dbReference>
<dbReference type="GO" id="GO:0051607">
    <property type="term" value="P:defense response to virus"/>
    <property type="evidence" value="ECO:0007669"/>
    <property type="project" value="UniProtKB-KW"/>
</dbReference>
<dbReference type="NCBIfam" id="TIGR02578">
    <property type="entry name" value="cas_TM1811_Csm1"/>
    <property type="match status" value="1"/>
</dbReference>
<evidence type="ECO:0000256" key="7">
    <source>
        <dbReference type="ARBA" id="ARBA00022759"/>
    </source>
</evidence>
<evidence type="ECO:0000256" key="12">
    <source>
        <dbReference type="ARBA" id="ARBA00032922"/>
    </source>
</evidence>
<evidence type="ECO:0000256" key="1">
    <source>
        <dbReference type="ARBA" id="ARBA00001968"/>
    </source>
</evidence>
<keyword evidence="6" id="KW-0547">Nucleotide-binding</keyword>
<name>B8DZG7_DICTD</name>
<keyword evidence="4" id="KW-0808">Transferase</keyword>
<dbReference type="PROSITE" id="PS50887">
    <property type="entry name" value="GGDEF"/>
    <property type="match status" value="1"/>
</dbReference>
<evidence type="ECO:0000313" key="14">
    <source>
        <dbReference type="EMBL" id="ACK41900.1"/>
    </source>
</evidence>
<keyword evidence="10" id="KW-0067">ATP-binding</keyword>
<protein>
    <recommendedName>
        <fullName evidence="3">CRISPR system single-strand-specific deoxyribonuclease Cas10/Csm1 (subtype III-A)</fullName>
    </recommendedName>
    <alternativeName>
        <fullName evidence="12">Cyclic oligoadenylate synthase</fullName>
    </alternativeName>
</protein>
<dbReference type="PANTHER" id="PTHR36528:SF1">
    <property type="entry name" value="CRISPR SYSTEM SINGLE-STRAND-SPECIFIC DEOXYRIBONUCLEASE CAS10_CSM1 (SUBTYPE III-A)"/>
    <property type="match status" value="1"/>
</dbReference>
<dbReference type="InterPro" id="IPR006674">
    <property type="entry name" value="HD_domain"/>
</dbReference>
<dbReference type="HOGENOM" id="CLU_017487_0_0_0"/>
<dbReference type="SUPFAM" id="SSF109604">
    <property type="entry name" value="HD-domain/PDEase-like"/>
    <property type="match status" value="1"/>
</dbReference>
<dbReference type="Pfam" id="PF22335">
    <property type="entry name" value="Cas10-Cmr2_palm2"/>
    <property type="match status" value="1"/>
</dbReference>
<dbReference type="Gene3D" id="3.30.70.270">
    <property type="match status" value="1"/>
</dbReference>
<dbReference type="Gene3D" id="1.10.3210.10">
    <property type="entry name" value="Hypothetical protein af1432"/>
    <property type="match status" value="1"/>
</dbReference>
<dbReference type="EMBL" id="CP001251">
    <property type="protein sequence ID" value="ACK41900.1"/>
    <property type="molecule type" value="Genomic_DNA"/>
</dbReference>
<evidence type="ECO:0000259" key="13">
    <source>
        <dbReference type="PROSITE" id="PS50887"/>
    </source>
</evidence>
<keyword evidence="5" id="KW-0540">Nuclease</keyword>
<evidence type="ECO:0000256" key="6">
    <source>
        <dbReference type="ARBA" id="ARBA00022741"/>
    </source>
</evidence>
<comment type="similarity">
    <text evidence="2">Belongs to the CRISPR-associated Cas10/Csm1 family.</text>
</comment>
<dbReference type="GO" id="GO:0005524">
    <property type="term" value="F:ATP binding"/>
    <property type="evidence" value="ECO:0007669"/>
    <property type="project" value="UniProtKB-KW"/>
</dbReference>
<accession>B8DZG7</accession>
<evidence type="ECO:0000256" key="10">
    <source>
        <dbReference type="ARBA" id="ARBA00022840"/>
    </source>
</evidence>
<dbReference type="GO" id="GO:0016740">
    <property type="term" value="F:transferase activity"/>
    <property type="evidence" value="ECO:0007669"/>
    <property type="project" value="UniProtKB-KW"/>
</dbReference>
<dbReference type="InterPro" id="IPR013408">
    <property type="entry name" value="Cas10/Csm1"/>
</dbReference>
<comment type="cofactor">
    <cofactor evidence="1">
        <name>a divalent metal cation</name>
        <dbReference type="ChEBI" id="CHEBI:60240"/>
    </cofactor>
</comment>
<dbReference type="InterPro" id="IPR043128">
    <property type="entry name" value="Rev_trsase/Diguanyl_cyclase"/>
</dbReference>
<organism evidence="14 15">
    <name type="scientific">Dictyoglomus turgidum (strain DSM 6724 / Z-1310)</name>
    <dbReference type="NCBI Taxonomy" id="515635"/>
    <lineage>
        <taxon>Bacteria</taxon>
        <taxon>Pseudomonadati</taxon>
        <taxon>Dictyoglomota</taxon>
        <taxon>Dictyoglomia</taxon>
        <taxon>Dictyoglomales</taxon>
        <taxon>Dictyoglomaceae</taxon>
        <taxon>Dictyoglomus</taxon>
    </lineage>
</organism>
<dbReference type="AlphaFoldDB" id="B8DZG7"/>
<keyword evidence="15" id="KW-1185">Reference proteome</keyword>
<dbReference type="InterPro" id="IPR041062">
    <property type="entry name" value="Csm1_B"/>
</dbReference>
<dbReference type="InterPro" id="IPR052117">
    <property type="entry name" value="Cas10/Csm1_subtype-III-A"/>
</dbReference>
<keyword evidence="11" id="KW-0051">Antiviral defense</keyword>
<dbReference type="GO" id="GO:0004519">
    <property type="term" value="F:endonuclease activity"/>
    <property type="evidence" value="ECO:0007669"/>
    <property type="project" value="UniProtKB-KW"/>
</dbReference>
<keyword evidence="7" id="KW-0255">Endonuclease</keyword>
<dbReference type="InParanoid" id="B8DZG7"/>
<sequence length="799" mass="93363">MNDAKILLSALLHDLGKVLERTKEYRSQNLPLEFQKVEYAHPKFSAFFLNTLLQRKEDLSPFLKENLTEEVIELVLNHHDPKNDYGLIIQIADWLSSSEREEDESQKDLYLTIPLHNPFYKIDESTRGFYYKLSSLEKSEDLFPKKDDVKITQINYQNLTKDFLRSFPKVNDIEQLLTLMEYYFSQVPAQTTGFITDISIYDHARITGAIAHALYKDYQNQRITSKDLIEIREDLRSKEKNYSPLLDKPLFTLISGDLSGIQSFIFNVSSERAGRMLKGKSVFLDLLSRYSAKFILENNNFTKANAIYIGGGNFDLLLSFIEDQKLEELREFISENIFKLTGEDLYLAIEWIHLSINDLFNFFDKRQELINKLDERKRRKFSELKNFYDLILYPKEENVGESEYCIICGKRMAKEIKEGERLCKTCNSFVELTNSLKRAKFLIEKKSSFEGVPQTWNEFFEKLGYKLDFIKEMKSTGYNNEKIYLLEEVIIKDNFIPHGFLLGSYTIEESDFESIAKKNIENGYGDQKLAYLKMDADNMGNIFKKLADEEKTKERLSLTRYGVLSRRIELFFGKIVMEKIKNNDKIYPVFVGGDDLFIIGTYEKINELALKIREEFKRYTGDSKVFSLSSGLYYLPDNFPLIRGASLVENALEKAKQFKYPEEEKPKKDKICVEDEVLTYREFKEAKEIAKDIADKITKKTKEDKASRAVITKIENSLKGFNPLLEQSLKGKISPPAIWRFKYYLRLYPDIAERLSDIILENVLRKGEDKIRNPRLILVATKIAKMKTRKSRGDENNER</sequence>
<keyword evidence="8" id="KW-0378">Hydrolase</keyword>
<dbReference type="PANTHER" id="PTHR36528">
    <property type="entry name" value="CRISPR SYSTEM SINGLE-STRAND-SPECIFIC DEOXYRIBONUCLEASE CAS10/CSM1 (SUBTYPE III-A)"/>
    <property type="match status" value="1"/>
</dbReference>
<evidence type="ECO:0000256" key="2">
    <source>
        <dbReference type="ARBA" id="ARBA00005700"/>
    </source>
</evidence>
<evidence type="ECO:0000256" key="3">
    <source>
        <dbReference type="ARBA" id="ARBA00014333"/>
    </source>
</evidence>
<dbReference type="GO" id="GO:0004527">
    <property type="term" value="F:exonuclease activity"/>
    <property type="evidence" value="ECO:0007669"/>
    <property type="project" value="UniProtKB-KW"/>
</dbReference>
<feature type="domain" description="GGDEF" evidence="13">
    <location>
        <begin position="527"/>
        <end position="676"/>
    </location>
</feature>
<evidence type="ECO:0000256" key="11">
    <source>
        <dbReference type="ARBA" id="ARBA00023118"/>
    </source>
</evidence>
<dbReference type="eggNOG" id="COG1353">
    <property type="taxonomic scope" value="Bacteria"/>
</dbReference>
<dbReference type="RefSeq" id="WP_012582985.1">
    <property type="nucleotide sequence ID" value="NC_011661.1"/>
</dbReference>
<dbReference type="Pfam" id="PF01966">
    <property type="entry name" value="HD"/>
    <property type="match status" value="1"/>
</dbReference>
<dbReference type="Proteomes" id="UP000007719">
    <property type="component" value="Chromosome"/>
</dbReference>